<keyword evidence="3 6" id="KW-0812">Transmembrane</keyword>
<proteinExistence type="inferred from homology"/>
<keyword evidence="10" id="KW-1185">Reference proteome</keyword>
<evidence type="ECO:0000259" key="8">
    <source>
        <dbReference type="PROSITE" id="PS51225"/>
    </source>
</evidence>
<evidence type="ECO:0000256" key="1">
    <source>
        <dbReference type="ARBA" id="ARBA00004141"/>
    </source>
</evidence>
<dbReference type="InterPro" id="IPR016579">
    <property type="entry name" value="Synaptogyrin"/>
</dbReference>
<evidence type="ECO:0000256" key="5">
    <source>
        <dbReference type="ARBA" id="ARBA00023136"/>
    </source>
</evidence>
<feature type="transmembrane region" description="Helical" evidence="7">
    <location>
        <begin position="134"/>
        <end position="156"/>
    </location>
</feature>
<dbReference type="GO" id="GO:0031594">
    <property type="term" value="C:neuromuscular junction"/>
    <property type="evidence" value="ECO:0007669"/>
    <property type="project" value="TreeGrafter"/>
</dbReference>
<evidence type="ECO:0000256" key="6">
    <source>
        <dbReference type="PROSITE-ProRule" id="PRU00581"/>
    </source>
</evidence>
<gene>
    <name evidence="9" type="ORF">HNAJ_LOCUS1367</name>
</gene>
<dbReference type="AlphaFoldDB" id="A0A0R3T312"/>
<evidence type="ECO:0000256" key="2">
    <source>
        <dbReference type="ARBA" id="ARBA00010252"/>
    </source>
</evidence>
<dbReference type="PANTHER" id="PTHR10838">
    <property type="entry name" value="SYNAPTOGYRIN"/>
    <property type="match status" value="1"/>
</dbReference>
<dbReference type="PANTHER" id="PTHR10838:SF20">
    <property type="entry name" value="SYNAPTOGYRIN"/>
    <property type="match status" value="1"/>
</dbReference>
<feature type="transmembrane region" description="Helical" evidence="7">
    <location>
        <begin position="89"/>
        <end position="114"/>
    </location>
</feature>
<comment type="similarity">
    <text evidence="2">Belongs to the synaptogyrin family.</text>
</comment>
<evidence type="ECO:0000256" key="3">
    <source>
        <dbReference type="ARBA" id="ARBA00022692"/>
    </source>
</evidence>
<evidence type="ECO:0000256" key="4">
    <source>
        <dbReference type="ARBA" id="ARBA00022989"/>
    </source>
</evidence>
<evidence type="ECO:0000313" key="11">
    <source>
        <dbReference type="WBParaSite" id="HNAJ_0000136801-mRNA-1"/>
    </source>
</evidence>
<dbReference type="STRING" id="102285.A0A0R3T312"/>
<reference evidence="9 10" key="2">
    <citation type="submission" date="2018-11" db="EMBL/GenBank/DDBJ databases">
        <authorList>
            <consortium name="Pathogen Informatics"/>
        </authorList>
    </citation>
    <scope>NUCLEOTIDE SEQUENCE [LARGE SCALE GENOMIC DNA]</scope>
</reference>
<dbReference type="PROSITE" id="PS51225">
    <property type="entry name" value="MARVEL"/>
    <property type="match status" value="1"/>
</dbReference>
<sequence length="229" mass="25852">MGLSVSKPDIKAILFSPLFISRIVSIIFAIIIIACIDRDGYFVGKCVFNSKGSACGFALTVASFGFIFCLVYIVLDILFLGIPQSYQRFIVIFDLGFDCFWTFIFFVLFCYMANHWQFSDEKPEILELLNLNNVRASIAFAFFSIFSWGAMSYTAYRRYKSIRRYNQYPDDVTDSNHRPSADVGGSGYIDYFNQTPIPVQTGFDTSMAADDEFIASGQNRGGDTELLTS</sequence>
<dbReference type="WBParaSite" id="HNAJ_0000136801-mRNA-1">
    <property type="protein sequence ID" value="HNAJ_0000136801-mRNA-1"/>
    <property type="gene ID" value="HNAJ_0000136801"/>
</dbReference>
<dbReference type="Pfam" id="PF01284">
    <property type="entry name" value="MARVEL"/>
    <property type="match status" value="1"/>
</dbReference>
<comment type="subcellular location">
    <subcellularLocation>
        <location evidence="1">Membrane</location>
        <topology evidence="1">Multi-pass membrane protein</topology>
    </subcellularLocation>
</comment>
<evidence type="ECO:0000313" key="9">
    <source>
        <dbReference type="EMBL" id="VDN97226.1"/>
    </source>
</evidence>
<dbReference type="PROSITE" id="PS51257">
    <property type="entry name" value="PROKAR_LIPOPROTEIN"/>
    <property type="match status" value="1"/>
</dbReference>
<name>A0A0R3T312_RODNA</name>
<feature type="transmembrane region" description="Helical" evidence="7">
    <location>
        <begin position="56"/>
        <end position="82"/>
    </location>
</feature>
<evidence type="ECO:0000256" key="7">
    <source>
        <dbReference type="SAM" id="Phobius"/>
    </source>
</evidence>
<dbReference type="Proteomes" id="UP000278807">
    <property type="component" value="Unassembled WGS sequence"/>
</dbReference>
<protein>
    <submittedName>
        <fullName evidence="11">MARVEL domain-containing protein</fullName>
    </submittedName>
</protein>
<organism evidence="11">
    <name type="scientific">Rodentolepis nana</name>
    <name type="common">Dwarf tapeworm</name>
    <name type="synonym">Hymenolepis nana</name>
    <dbReference type="NCBI Taxonomy" id="102285"/>
    <lineage>
        <taxon>Eukaryota</taxon>
        <taxon>Metazoa</taxon>
        <taxon>Spiralia</taxon>
        <taxon>Lophotrochozoa</taxon>
        <taxon>Platyhelminthes</taxon>
        <taxon>Cestoda</taxon>
        <taxon>Eucestoda</taxon>
        <taxon>Cyclophyllidea</taxon>
        <taxon>Hymenolepididae</taxon>
        <taxon>Rodentolepis</taxon>
    </lineage>
</organism>
<accession>A0A0R3T312</accession>
<evidence type="ECO:0000313" key="10">
    <source>
        <dbReference type="Proteomes" id="UP000278807"/>
    </source>
</evidence>
<dbReference type="EMBL" id="UZAE01000523">
    <property type="protein sequence ID" value="VDN97226.1"/>
    <property type="molecule type" value="Genomic_DNA"/>
</dbReference>
<dbReference type="OrthoDB" id="10041611at2759"/>
<dbReference type="InterPro" id="IPR008253">
    <property type="entry name" value="Marvel"/>
</dbReference>
<feature type="transmembrane region" description="Helical" evidence="7">
    <location>
        <begin position="12"/>
        <end position="36"/>
    </location>
</feature>
<dbReference type="GO" id="GO:0030672">
    <property type="term" value="C:synaptic vesicle membrane"/>
    <property type="evidence" value="ECO:0007669"/>
    <property type="project" value="TreeGrafter"/>
</dbReference>
<reference evidence="11" key="1">
    <citation type="submission" date="2017-02" db="UniProtKB">
        <authorList>
            <consortium name="WormBaseParasite"/>
        </authorList>
    </citation>
    <scope>IDENTIFICATION</scope>
</reference>
<keyword evidence="4 7" id="KW-1133">Transmembrane helix</keyword>
<keyword evidence="5 6" id="KW-0472">Membrane</keyword>
<feature type="domain" description="MARVEL" evidence="8">
    <location>
        <begin position="13"/>
        <end position="160"/>
    </location>
</feature>